<dbReference type="InterPro" id="IPR036047">
    <property type="entry name" value="F-box-like_dom_sf"/>
</dbReference>
<feature type="domain" description="F-box" evidence="2">
    <location>
        <begin position="33"/>
        <end position="78"/>
    </location>
</feature>
<dbReference type="Gene3D" id="3.80.10.10">
    <property type="entry name" value="Ribonuclease Inhibitor"/>
    <property type="match status" value="1"/>
</dbReference>
<evidence type="ECO:0000259" key="2">
    <source>
        <dbReference type="PROSITE" id="PS50181"/>
    </source>
</evidence>
<dbReference type="AlphaFoldDB" id="A0A427YV66"/>
<feature type="compositionally biased region" description="Acidic residues" evidence="1">
    <location>
        <begin position="651"/>
        <end position="663"/>
    </location>
</feature>
<name>A0A427YV66_9TREE</name>
<reference evidence="3 4" key="1">
    <citation type="submission" date="2018-11" db="EMBL/GenBank/DDBJ databases">
        <title>Genome sequence of Saitozyma podzolica DSM 27192.</title>
        <authorList>
            <person name="Aliyu H."/>
            <person name="Gorte O."/>
            <person name="Ochsenreither K."/>
        </authorList>
    </citation>
    <scope>NUCLEOTIDE SEQUENCE [LARGE SCALE GENOMIC DNA]</scope>
    <source>
        <strain evidence="3 4">DSM 27192</strain>
    </source>
</reference>
<feature type="region of interest" description="Disordered" evidence="1">
    <location>
        <begin position="1"/>
        <end position="34"/>
    </location>
</feature>
<dbReference type="Pfam" id="PF12937">
    <property type="entry name" value="F-box-like"/>
    <property type="match status" value="1"/>
</dbReference>
<evidence type="ECO:0000313" key="3">
    <source>
        <dbReference type="EMBL" id="RSH95020.1"/>
    </source>
</evidence>
<accession>A0A427YV66</accession>
<gene>
    <name evidence="3" type="ORF">EHS25_000105</name>
</gene>
<comment type="caution">
    <text evidence="3">The sequence shown here is derived from an EMBL/GenBank/DDBJ whole genome shotgun (WGS) entry which is preliminary data.</text>
</comment>
<dbReference type="OrthoDB" id="2563704at2759"/>
<proteinExistence type="predicted"/>
<evidence type="ECO:0000313" key="4">
    <source>
        <dbReference type="Proteomes" id="UP000279259"/>
    </source>
</evidence>
<dbReference type="PROSITE" id="PS50181">
    <property type="entry name" value="FBOX"/>
    <property type="match status" value="1"/>
</dbReference>
<organism evidence="3 4">
    <name type="scientific">Saitozyma podzolica</name>
    <dbReference type="NCBI Taxonomy" id="1890683"/>
    <lineage>
        <taxon>Eukaryota</taxon>
        <taxon>Fungi</taxon>
        <taxon>Dikarya</taxon>
        <taxon>Basidiomycota</taxon>
        <taxon>Agaricomycotina</taxon>
        <taxon>Tremellomycetes</taxon>
        <taxon>Tremellales</taxon>
        <taxon>Trimorphomycetaceae</taxon>
        <taxon>Saitozyma</taxon>
    </lineage>
</organism>
<sequence>MPPRKAKSKKTGAAAQAASASASTRTSTSTSPNARLDRLPAELYLLILRHLSKRDGANLALVCKSLQDVGESLVWRRVSLALGKSWDEEFLEQLDFGDDLESVRTRAKDQAEDAISRRKERSHWVPSSPLASWEDHCARMTDRVTKVEQAFKSRPERARHVRRLVFEPSPHLMARSKKIVAAVWGNLEHLEVESFGVLAAGKRSAMACIKKMYDMFAKMGVGMCLGLRTLDVKLVGDHSQIDDQLSTLLYLAPSLTTLNLQAPTEWTEPPNHLISKKWKTLTRFHHLESITWCRNYSQLAVYVDNLVKRSPELTTFKIENQLNVPDLPFPAVVKELAKSKSLRRLVWDNRDDLSPRKHPLRKGAFKNLEELVRMDDLPFEEYTMIEFVEIPPFPALRSILLAVRSSEWALCEPLPHPVPDGAIHPQIVERLLQAPRLELVQFGLKNQARLDPGVSSWCDKRINGVLIRSYGHAGHGGADGDDDGPSPSSADQDRLIHIRRLELLRNEAIPMLYMAEHEDVELDDELFTAGDEEIFPGEMCRYGLCTRHGSASATRTASRCRYHKFYAAIGDVPEWFTPARNTEPVPPNATAILANWRNSVEDTPWYHDEDVPDLEDMRETARAEAAEMKRDMEIEDEIEQHGFAMSWGEGGFDDESEDDNGDAGEDHYHDEELFLQASAVRR</sequence>
<evidence type="ECO:0000256" key="1">
    <source>
        <dbReference type="SAM" id="MobiDB-lite"/>
    </source>
</evidence>
<keyword evidence="4" id="KW-1185">Reference proteome</keyword>
<dbReference type="EMBL" id="RSCD01000001">
    <property type="protein sequence ID" value="RSH95020.1"/>
    <property type="molecule type" value="Genomic_DNA"/>
</dbReference>
<dbReference type="InterPro" id="IPR032675">
    <property type="entry name" value="LRR_dom_sf"/>
</dbReference>
<feature type="compositionally biased region" description="Basic residues" evidence="1">
    <location>
        <begin position="1"/>
        <end position="10"/>
    </location>
</feature>
<feature type="compositionally biased region" description="Low complexity" evidence="1">
    <location>
        <begin position="11"/>
        <end position="31"/>
    </location>
</feature>
<dbReference type="SUPFAM" id="SSF81383">
    <property type="entry name" value="F-box domain"/>
    <property type="match status" value="1"/>
</dbReference>
<dbReference type="Proteomes" id="UP000279259">
    <property type="component" value="Unassembled WGS sequence"/>
</dbReference>
<dbReference type="InterPro" id="IPR001810">
    <property type="entry name" value="F-box_dom"/>
</dbReference>
<feature type="region of interest" description="Disordered" evidence="1">
    <location>
        <begin position="643"/>
        <end position="682"/>
    </location>
</feature>
<protein>
    <recommendedName>
        <fullName evidence="2">F-box domain-containing protein</fullName>
    </recommendedName>
</protein>